<protein>
    <recommendedName>
        <fullName evidence="4 14">Mevalonate kinase</fullName>
        <shortName evidence="14">MK</shortName>
        <ecNumber evidence="4 14">2.7.1.36</ecNumber>
    </recommendedName>
</protein>
<dbReference type="InterPro" id="IPR014721">
    <property type="entry name" value="Ribsml_uS5_D2-typ_fold_subgr"/>
</dbReference>
<dbReference type="OrthoDB" id="1652964at2759"/>
<comment type="similarity">
    <text evidence="3 14">Belongs to the GHMP kinase family. Mevalonate kinase subfamily.</text>
</comment>
<dbReference type="PANTHER" id="PTHR43290:SF2">
    <property type="entry name" value="MEVALONATE KINASE"/>
    <property type="match status" value="1"/>
</dbReference>
<dbReference type="GO" id="GO:0009536">
    <property type="term" value="C:plastid"/>
    <property type="evidence" value="ECO:0007669"/>
    <property type="project" value="UniProtKB-SubCell"/>
</dbReference>
<evidence type="ECO:0000256" key="13">
    <source>
        <dbReference type="ARBA" id="ARBA00029438"/>
    </source>
</evidence>
<keyword evidence="8 14" id="KW-0547">Nucleotide-binding</keyword>
<dbReference type="NCBIfam" id="TIGR00549">
    <property type="entry name" value="mevalon_kin"/>
    <property type="match status" value="1"/>
</dbReference>
<keyword evidence="7 14" id="KW-0808">Transferase</keyword>
<comment type="caution">
    <text evidence="19">The sequence shown here is derived from an EMBL/GenBank/DDBJ whole genome shotgun (WGS) entry which is preliminary data.</text>
</comment>
<evidence type="ECO:0000256" key="8">
    <source>
        <dbReference type="ARBA" id="ARBA00022741"/>
    </source>
</evidence>
<name>A0A835Z5H2_9STRA</name>
<accession>A0A835Z5H2</accession>
<reference evidence="19" key="1">
    <citation type="submission" date="2021-02" db="EMBL/GenBank/DDBJ databases">
        <title>First Annotated Genome of the Yellow-green Alga Tribonema minus.</title>
        <authorList>
            <person name="Mahan K.M."/>
        </authorList>
    </citation>
    <scope>NUCLEOTIDE SEQUENCE</scope>
    <source>
        <strain evidence="19">UTEX B ZZ1240</strain>
    </source>
</reference>
<evidence type="ECO:0000256" key="9">
    <source>
        <dbReference type="ARBA" id="ARBA00022777"/>
    </source>
</evidence>
<evidence type="ECO:0000256" key="7">
    <source>
        <dbReference type="ARBA" id="ARBA00022679"/>
    </source>
</evidence>
<evidence type="ECO:0000256" key="4">
    <source>
        <dbReference type="ARBA" id="ARBA00012103"/>
    </source>
</evidence>
<keyword evidence="14" id="KW-0753">Steroid metabolism</keyword>
<keyword evidence="11" id="KW-0460">Magnesium</keyword>
<sequence length="473" mass="48695">MSTTAVEELLKPVLASAPGKVILFGEHAVVHGKTAVAAAVSDLRILVEVTPLVEPTLELHLPDLVGPDGEAVRLVRNSRDVGFTLGSTLKVESDEGATPPSEEVTEALHELLSGTREGDRPALLPLLFLSTAILSNLFADQTSPVRGLRVRAVSCCLPVSAGLGSSAALCVATAAALLELRRRLAGGGRGGGGGGEGGDARDAAAAAPAGKRERVWQPEGLETLNAWAYAAETLIHGNPSGLDNTVSCYGGVLRYVREPRSTETVATFPQLSMLLTDTRVAGRSTRRLVAHVATLLGRCPDVTARVLEAIDAIAKQFLACGDEMTAEEVGALMVMNHHLLGALGVGHASLDAVCAAAARRGCWSKLTGAGGGGCALTLLRADLVSAARADLIEELQARGFRCYASDLGGQGVLLHADAHCAPRAGGMTGLAARGGGGEGGRGGARGRRRALAACAVYGVFAVACVVRVLRRQL</sequence>
<feature type="region of interest" description="Disordered" evidence="15">
    <location>
        <begin position="188"/>
        <end position="212"/>
    </location>
</feature>
<keyword evidence="16" id="KW-1133">Transmembrane helix</keyword>
<dbReference type="UniPathway" id="UPA00057">
    <property type="reaction ID" value="UER00098"/>
</dbReference>
<feature type="domain" description="GHMP kinase C-terminal" evidence="18">
    <location>
        <begin position="325"/>
        <end position="391"/>
    </location>
</feature>
<dbReference type="PANTHER" id="PTHR43290">
    <property type="entry name" value="MEVALONATE KINASE"/>
    <property type="match status" value="1"/>
</dbReference>
<keyword evidence="5 14" id="KW-0963">Cytoplasm</keyword>
<keyword evidence="12 14" id="KW-0443">Lipid metabolism</keyword>
<evidence type="ECO:0000259" key="18">
    <source>
        <dbReference type="Pfam" id="PF08544"/>
    </source>
</evidence>
<evidence type="ECO:0000256" key="14">
    <source>
        <dbReference type="RuleBase" id="RU363087"/>
    </source>
</evidence>
<dbReference type="SUPFAM" id="SSF55060">
    <property type="entry name" value="GHMP Kinase, C-terminal domain"/>
    <property type="match status" value="1"/>
</dbReference>
<dbReference type="InterPro" id="IPR020568">
    <property type="entry name" value="Ribosomal_Su5_D2-typ_SF"/>
</dbReference>
<dbReference type="SUPFAM" id="SSF54211">
    <property type="entry name" value="Ribosomal protein S5 domain 2-like"/>
    <property type="match status" value="1"/>
</dbReference>
<evidence type="ECO:0000256" key="10">
    <source>
        <dbReference type="ARBA" id="ARBA00022840"/>
    </source>
</evidence>
<dbReference type="GO" id="GO:0004496">
    <property type="term" value="F:mevalonate kinase activity"/>
    <property type="evidence" value="ECO:0007669"/>
    <property type="project" value="UniProtKB-EC"/>
</dbReference>
<dbReference type="InterPro" id="IPR036554">
    <property type="entry name" value="GHMP_kinase_C_sf"/>
</dbReference>
<evidence type="ECO:0000313" key="19">
    <source>
        <dbReference type="EMBL" id="KAG5187596.1"/>
    </source>
</evidence>
<proteinExistence type="inferred from homology"/>
<dbReference type="EC" id="2.7.1.36" evidence="4 14"/>
<dbReference type="Proteomes" id="UP000664859">
    <property type="component" value="Unassembled WGS sequence"/>
</dbReference>
<dbReference type="InterPro" id="IPR013750">
    <property type="entry name" value="GHMP_kinase_C_dom"/>
</dbReference>
<dbReference type="Gene3D" id="3.30.70.890">
    <property type="entry name" value="GHMP kinase, C-terminal domain"/>
    <property type="match status" value="1"/>
</dbReference>
<dbReference type="GO" id="GO:0016126">
    <property type="term" value="P:sterol biosynthetic process"/>
    <property type="evidence" value="ECO:0007669"/>
    <property type="project" value="UniProtKB-KW"/>
</dbReference>
<evidence type="ECO:0000256" key="15">
    <source>
        <dbReference type="SAM" id="MobiDB-lite"/>
    </source>
</evidence>
<evidence type="ECO:0000259" key="17">
    <source>
        <dbReference type="Pfam" id="PF00288"/>
    </source>
</evidence>
<dbReference type="InterPro" id="IPR006204">
    <property type="entry name" value="GHMP_kinase_N_dom"/>
</dbReference>
<dbReference type="Gene3D" id="3.30.230.10">
    <property type="match status" value="1"/>
</dbReference>
<keyword evidence="14" id="KW-1207">Sterol metabolism</keyword>
<comment type="pathway">
    <text evidence="13 14">Isoprenoid biosynthesis; isopentenyl diphosphate biosynthesis via mevalonate pathway; isopentenyl diphosphate from (R)-mevalonate: step 1/3.</text>
</comment>
<dbReference type="Pfam" id="PF00288">
    <property type="entry name" value="GHMP_kinases_N"/>
    <property type="match status" value="1"/>
</dbReference>
<dbReference type="InterPro" id="IPR006205">
    <property type="entry name" value="Mev_gal_kin"/>
</dbReference>
<evidence type="ECO:0000256" key="16">
    <source>
        <dbReference type="SAM" id="Phobius"/>
    </source>
</evidence>
<dbReference type="PRINTS" id="PR00959">
    <property type="entry name" value="MEVGALKINASE"/>
</dbReference>
<feature type="domain" description="GHMP kinase N-terminal" evidence="17">
    <location>
        <begin position="140"/>
        <end position="180"/>
    </location>
</feature>
<gene>
    <name evidence="19" type="ORF">JKP88DRAFT_207084</name>
</gene>
<organism evidence="19 20">
    <name type="scientific">Tribonema minus</name>
    <dbReference type="NCBI Taxonomy" id="303371"/>
    <lineage>
        <taxon>Eukaryota</taxon>
        <taxon>Sar</taxon>
        <taxon>Stramenopiles</taxon>
        <taxon>Ochrophyta</taxon>
        <taxon>PX clade</taxon>
        <taxon>Xanthophyceae</taxon>
        <taxon>Tribonematales</taxon>
        <taxon>Tribonemataceae</taxon>
        <taxon>Tribonema</taxon>
    </lineage>
</organism>
<evidence type="ECO:0000256" key="11">
    <source>
        <dbReference type="ARBA" id="ARBA00022842"/>
    </source>
</evidence>
<keyword evidence="16" id="KW-0472">Membrane</keyword>
<evidence type="ECO:0000256" key="5">
    <source>
        <dbReference type="ARBA" id="ARBA00022490"/>
    </source>
</evidence>
<dbReference type="PROSITE" id="PS00627">
    <property type="entry name" value="GHMP_KINASES_ATP"/>
    <property type="match status" value="1"/>
</dbReference>
<dbReference type="EMBL" id="JAFCMP010000088">
    <property type="protein sequence ID" value="KAG5187596.1"/>
    <property type="molecule type" value="Genomic_DNA"/>
</dbReference>
<evidence type="ECO:0000256" key="1">
    <source>
        <dbReference type="ARBA" id="ARBA00004474"/>
    </source>
</evidence>
<dbReference type="InterPro" id="IPR006203">
    <property type="entry name" value="GHMP_knse_ATP-bd_CS"/>
</dbReference>
<comment type="subcellular location">
    <subcellularLocation>
        <location evidence="2 14">Cytoplasm</location>
    </subcellularLocation>
    <subcellularLocation>
        <location evidence="1">Plastid</location>
    </subcellularLocation>
</comment>
<keyword evidence="20" id="KW-1185">Reference proteome</keyword>
<dbReference type="Pfam" id="PF08544">
    <property type="entry name" value="GHMP_kinases_C"/>
    <property type="match status" value="1"/>
</dbReference>
<evidence type="ECO:0000313" key="20">
    <source>
        <dbReference type="Proteomes" id="UP000664859"/>
    </source>
</evidence>
<keyword evidence="14" id="KW-0752">Steroid biosynthesis</keyword>
<dbReference type="GO" id="GO:0019287">
    <property type="term" value="P:isopentenyl diphosphate biosynthetic process, mevalonate pathway"/>
    <property type="evidence" value="ECO:0007669"/>
    <property type="project" value="UniProtKB-UniPathway"/>
</dbReference>
<evidence type="ECO:0000256" key="2">
    <source>
        <dbReference type="ARBA" id="ARBA00004496"/>
    </source>
</evidence>
<keyword evidence="6 14" id="KW-0444">Lipid biosynthesis</keyword>
<evidence type="ECO:0000256" key="12">
    <source>
        <dbReference type="ARBA" id="ARBA00023098"/>
    </source>
</evidence>
<feature type="compositionally biased region" description="Gly residues" evidence="15">
    <location>
        <begin position="188"/>
        <end position="197"/>
    </location>
</feature>
<comment type="catalytic activity">
    <reaction evidence="14">
        <text>(R)-mevalonate + ATP = (R)-5-phosphomevalonate + ADP + H(+)</text>
        <dbReference type="Rhea" id="RHEA:17065"/>
        <dbReference type="ChEBI" id="CHEBI:15378"/>
        <dbReference type="ChEBI" id="CHEBI:30616"/>
        <dbReference type="ChEBI" id="CHEBI:36464"/>
        <dbReference type="ChEBI" id="CHEBI:58146"/>
        <dbReference type="ChEBI" id="CHEBI:456216"/>
        <dbReference type="EC" id="2.7.1.36"/>
    </reaction>
</comment>
<evidence type="ECO:0000256" key="3">
    <source>
        <dbReference type="ARBA" id="ARBA00006495"/>
    </source>
</evidence>
<dbReference type="AlphaFoldDB" id="A0A835Z5H2"/>
<feature type="transmembrane region" description="Helical" evidence="16">
    <location>
        <begin position="450"/>
        <end position="469"/>
    </location>
</feature>
<keyword evidence="16" id="KW-0812">Transmembrane</keyword>
<evidence type="ECO:0000256" key="6">
    <source>
        <dbReference type="ARBA" id="ARBA00022516"/>
    </source>
</evidence>
<dbReference type="GO" id="GO:0005829">
    <property type="term" value="C:cytosol"/>
    <property type="evidence" value="ECO:0007669"/>
    <property type="project" value="TreeGrafter"/>
</dbReference>
<keyword evidence="14" id="KW-0756">Sterol biosynthesis</keyword>
<keyword evidence="10 14" id="KW-0067">ATP-binding</keyword>
<dbReference type="GO" id="GO:0005524">
    <property type="term" value="F:ATP binding"/>
    <property type="evidence" value="ECO:0007669"/>
    <property type="project" value="UniProtKB-KW"/>
</dbReference>
<keyword evidence="9 14" id="KW-0418">Kinase</keyword>